<sequence>MAKDGRRTQLSGGARAARGAEPLGVRRSLLRDAVFLRLLEDILRGTYRRGQRLRLDALAETMGVSRTPVREALVPLESFGLVSVQRYIGVVIAHWSVGQMTERLRIARSMLHTPPSCGSATVDRFDPVWLRECLTEAGAFVEVSAWYLRRKGASVSADWLVSQQVVLDVFFTDDVAVANGIDALVDRGYRVALLGRARQAAACDDVDACGVLLAELADALIALPERFRVAASA</sequence>
<reference evidence="5" key="1">
    <citation type="submission" date="2021-05" db="EMBL/GenBank/DDBJ databases">
        <title>Novel Bacillus species.</title>
        <authorList>
            <person name="Liu G."/>
        </authorList>
    </citation>
    <scope>NUCLEOTIDE SEQUENCE</scope>
    <source>
        <strain evidence="5">FJAT-50051</strain>
    </source>
</reference>
<evidence type="ECO:0000313" key="5">
    <source>
        <dbReference type="EMBL" id="MBS4187442.1"/>
    </source>
</evidence>
<dbReference type="InterPro" id="IPR036390">
    <property type="entry name" value="WH_DNA-bd_sf"/>
</dbReference>
<dbReference type="SUPFAM" id="SSF46785">
    <property type="entry name" value="Winged helix' DNA-binding domain"/>
    <property type="match status" value="1"/>
</dbReference>
<keyword evidence="3" id="KW-0804">Transcription</keyword>
<dbReference type="SMART" id="SM00345">
    <property type="entry name" value="HTH_GNTR"/>
    <property type="match status" value="1"/>
</dbReference>
<dbReference type="GO" id="GO:0003677">
    <property type="term" value="F:DNA binding"/>
    <property type="evidence" value="ECO:0007669"/>
    <property type="project" value="UniProtKB-KW"/>
</dbReference>
<dbReference type="Pfam" id="PF00392">
    <property type="entry name" value="GntR"/>
    <property type="match status" value="1"/>
</dbReference>
<dbReference type="EMBL" id="JAGYPE010000008">
    <property type="protein sequence ID" value="MBS4187442.1"/>
    <property type="molecule type" value="Genomic_DNA"/>
</dbReference>
<evidence type="ECO:0000256" key="2">
    <source>
        <dbReference type="ARBA" id="ARBA00023125"/>
    </source>
</evidence>
<accession>A0A942T931</accession>
<dbReference type="Gene3D" id="1.10.10.10">
    <property type="entry name" value="Winged helix-like DNA-binding domain superfamily/Winged helix DNA-binding domain"/>
    <property type="match status" value="1"/>
</dbReference>
<dbReference type="InterPro" id="IPR036388">
    <property type="entry name" value="WH-like_DNA-bd_sf"/>
</dbReference>
<evidence type="ECO:0000259" key="4">
    <source>
        <dbReference type="PROSITE" id="PS50949"/>
    </source>
</evidence>
<comment type="caution">
    <text evidence="5">The sequence shown here is derived from an EMBL/GenBank/DDBJ whole genome shotgun (WGS) entry which is preliminary data.</text>
</comment>
<protein>
    <submittedName>
        <fullName evidence="5">GntR family transcriptional regulator</fullName>
    </submittedName>
</protein>
<keyword evidence="2" id="KW-0238">DNA-binding</keyword>
<dbReference type="PROSITE" id="PS50949">
    <property type="entry name" value="HTH_GNTR"/>
    <property type="match status" value="1"/>
</dbReference>
<name>A0A942T931_9BACI</name>
<evidence type="ECO:0000256" key="1">
    <source>
        <dbReference type="ARBA" id="ARBA00023015"/>
    </source>
</evidence>
<dbReference type="PANTHER" id="PTHR43537:SF5">
    <property type="entry name" value="UXU OPERON TRANSCRIPTIONAL REGULATOR"/>
    <property type="match status" value="1"/>
</dbReference>
<feature type="domain" description="HTH gntR-type" evidence="4">
    <location>
        <begin position="28"/>
        <end position="95"/>
    </location>
</feature>
<organism evidence="5">
    <name type="scientific">Neobacillus citreus</name>
    <dbReference type="NCBI Taxonomy" id="2833578"/>
    <lineage>
        <taxon>Bacteria</taxon>
        <taxon>Bacillati</taxon>
        <taxon>Bacillota</taxon>
        <taxon>Bacilli</taxon>
        <taxon>Bacillales</taxon>
        <taxon>Bacillaceae</taxon>
        <taxon>Neobacillus</taxon>
    </lineage>
</organism>
<keyword evidence="1" id="KW-0805">Transcription regulation</keyword>
<dbReference type="PANTHER" id="PTHR43537">
    <property type="entry name" value="TRANSCRIPTIONAL REGULATOR, GNTR FAMILY"/>
    <property type="match status" value="1"/>
</dbReference>
<dbReference type="InterPro" id="IPR000524">
    <property type="entry name" value="Tscrpt_reg_HTH_GntR"/>
</dbReference>
<dbReference type="AlphaFoldDB" id="A0A942T931"/>
<evidence type="ECO:0000256" key="3">
    <source>
        <dbReference type="ARBA" id="ARBA00023163"/>
    </source>
</evidence>
<gene>
    <name evidence="5" type="ORF">KHB02_39400</name>
</gene>
<proteinExistence type="predicted"/>
<dbReference type="GO" id="GO:0003700">
    <property type="term" value="F:DNA-binding transcription factor activity"/>
    <property type="evidence" value="ECO:0007669"/>
    <property type="project" value="InterPro"/>
</dbReference>